<feature type="signal peptide" evidence="2">
    <location>
        <begin position="1"/>
        <end position="21"/>
    </location>
</feature>
<organism evidence="3 4">
    <name type="scientific">Edaphobacter aggregans</name>
    <dbReference type="NCBI Taxonomy" id="570835"/>
    <lineage>
        <taxon>Bacteria</taxon>
        <taxon>Pseudomonadati</taxon>
        <taxon>Acidobacteriota</taxon>
        <taxon>Terriglobia</taxon>
        <taxon>Terriglobales</taxon>
        <taxon>Acidobacteriaceae</taxon>
        <taxon>Edaphobacter</taxon>
    </lineage>
</organism>
<evidence type="ECO:0000256" key="2">
    <source>
        <dbReference type="SAM" id="SignalP"/>
    </source>
</evidence>
<accession>A0A428MLV7</accession>
<feature type="compositionally biased region" description="Basic and acidic residues" evidence="1">
    <location>
        <begin position="59"/>
        <end position="76"/>
    </location>
</feature>
<protein>
    <submittedName>
        <fullName evidence="3">Uncharacterized protein</fullName>
    </submittedName>
</protein>
<dbReference type="RefSeq" id="WP_125486344.1">
    <property type="nucleotide sequence ID" value="NZ_RSDW01000001.1"/>
</dbReference>
<evidence type="ECO:0000313" key="4">
    <source>
        <dbReference type="Proteomes" id="UP000269669"/>
    </source>
</evidence>
<keyword evidence="2" id="KW-0732">Signal</keyword>
<proteinExistence type="predicted"/>
<dbReference type="AlphaFoldDB" id="A0A428MLV7"/>
<keyword evidence="4" id="KW-1185">Reference proteome</keyword>
<comment type="caution">
    <text evidence="3">The sequence shown here is derived from an EMBL/GenBank/DDBJ whole genome shotgun (WGS) entry which is preliminary data.</text>
</comment>
<feature type="region of interest" description="Disordered" evidence="1">
    <location>
        <begin position="25"/>
        <end position="112"/>
    </location>
</feature>
<dbReference type="Proteomes" id="UP000269669">
    <property type="component" value="Unassembled WGS sequence"/>
</dbReference>
<sequence length="112" mass="12349">MNITKFALAATFLLSPVVILAQAPATAPTSTTINQRKENQQDRIAQGVKSGQLTPGETSKLEHQEAGINKEERGMRAQDNGHLTKGDKALVNKQQNQESKRIYRDKHNAKKA</sequence>
<name>A0A428MLV7_9BACT</name>
<feature type="chain" id="PRO_5019116254" evidence="2">
    <location>
        <begin position="22"/>
        <end position="112"/>
    </location>
</feature>
<evidence type="ECO:0000313" key="3">
    <source>
        <dbReference type="EMBL" id="RSL17921.1"/>
    </source>
</evidence>
<evidence type="ECO:0000256" key="1">
    <source>
        <dbReference type="SAM" id="MobiDB-lite"/>
    </source>
</evidence>
<reference evidence="3 4" key="1">
    <citation type="submission" date="2018-12" db="EMBL/GenBank/DDBJ databases">
        <title>Sequencing of bacterial isolates from soil warming experiment in Harvard Forest, Massachusetts, USA.</title>
        <authorList>
            <person name="Deangelis K."/>
        </authorList>
    </citation>
    <scope>NUCLEOTIDE SEQUENCE [LARGE SCALE GENOMIC DNA]</scope>
    <source>
        <strain evidence="3 4">EB153</strain>
    </source>
</reference>
<dbReference type="EMBL" id="RSDW01000001">
    <property type="protein sequence ID" value="RSL17921.1"/>
    <property type="molecule type" value="Genomic_DNA"/>
</dbReference>
<gene>
    <name evidence="3" type="ORF">EDE15_3473</name>
</gene>
<dbReference type="OrthoDB" id="121460at2"/>